<feature type="compositionally biased region" description="Pro residues" evidence="1">
    <location>
        <begin position="9"/>
        <end position="20"/>
    </location>
</feature>
<dbReference type="InterPro" id="IPR051396">
    <property type="entry name" value="Bact_Antivir_Def_Nuclease"/>
</dbReference>
<dbReference type="EMBL" id="SLWW01000001">
    <property type="protein sequence ID" value="TCO74279.1"/>
    <property type="molecule type" value="Genomic_DNA"/>
</dbReference>
<protein>
    <submittedName>
        <fullName evidence="3">Putative AbiEii toxin of type IV toxin-antitoxin system</fullName>
    </submittedName>
</protein>
<accession>A0A4R2KT90</accession>
<dbReference type="AlphaFoldDB" id="A0A4R2KT90"/>
<dbReference type="Proteomes" id="UP000295142">
    <property type="component" value="Unassembled WGS sequence"/>
</dbReference>
<dbReference type="InterPro" id="IPR027417">
    <property type="entry name" value="P-loop_NTPase"/>
</dbReference>
<dbReference type="PANTHER" id="PTHR43581:SF3">
    <property type="entry name" value="AAA+ ATPASE DOMAIN-CONTAINING PROTEIN"/>
    <property type="match status" value="1"/>
</dbReference>
<name>A0A4R2KT90_9RHOB</name>
<organism evidence="3 4">
    <name type="scientific">Rhodovulum euryhalinum</name>
    <dbReference type="NCBI Taxonomy" id="35805"/>
    <lineage>
        <taxon>Bacteria</taxon>
        <taxon>Pseudomonadati</taxon>
        <taxon>Pseudomonadota</taxon>
        <taxon>Alphaproteobacteria</taxon>
        <taxon>Rhodobacterales</taxon>
        <taxon>Paracoccaceae</taxon>
        <taxon>Rhodovulum</taxon>
    </lineage>
</organism>
<dbReference type="RefSeq" id="WP_165905240.1">
    <property type="nucleotide sequence ID" value="NZ_SLWW01000001.1"/>
</dbReference>
<gene>
    <name evidence="3" type="ORF">EV655_101441</name>
</gene>
<dbReference type="InterPro" id="IPR003959">
    <property type="entry name" value="ATPase_AAA_core"/>
</dbReference>
<dbReference type="GO" id="GO:0016887">
    <property type="term" value="F:ATP hydrolysis activity"/>
    <property type="evidence" value="ECO:0007669"/>
    <property type="project" value="InterPro"/>
</dbReference>
<evidence type="ECO:0000313" key="3">
    <source>
        <dbReference type="EMBL" id="TCO74279.1"/>
    </source>
</evidence>
<dbReference type="Gene3D" id="3.40.50.300">
    <property type="entry name" value="P-loop containing nucleotide triphosphate hydrolases"/>
    <property type="match status" value="1"/>
</dbReference>
<evidence type="ECO:0000256" key="1">
    <source>
        <dbReference type="SAM" id="MobiDB-lite"/>
    </source>
</evidence>
<evidence type="ECO:0000259" key="2">
    <source>
        <dbReference type="Pfam" id="PF13304"/>
    </source>
</evidence>
<dbReference type="GO" id="GO:0005524">
    <property type="term" value="F:ATP binding"/>
    <property type="evidence" value="ECO:0007669"/>
    <property type="project" value="InterPro"/>
</dbReference>
<evidence type="ECO:0000313" key="4">
    <source>
        <dbReference type="Proteomes" id="UP000295142"/>
    </source>
</evidence>
<feature type="region of interest" description="Disordered" evidence="1">
    <location>
        <begin position="1"/>
        <end position="23"/>
    </location>
</feature>
<dbReference type="Pfam" id="PF13304">
    <property type="entry name" value="AAA_21"/>
    <property type="match status" value="1"/>
</dbReference>
<dbReference type="SUPFAM" id="SSF52540">
    <property type="entry name" value="P-loop containing nucleoside triphosphate hydrolases"/>
    <property type="match status" value="1"/>
</dbReference>
<reference evidence="3 4" key="1">
    <citation type="submission" date="2019-03" db="EMBL/GenBank/DDBJ databases">
        <title>Genomic Encyclopedia of Type Strains, Phase IV (KMG-IV): sequencing the most valuable type-strain genomes for metagenomic binning, comparative biology and taxonomic classification.</title>
        <authorList>
            <person name="Goeker M."/>
        </authorList>
    </citation>
    <scope>NUCLEOTIDE SEQUENCE [LARGE SCALE GENOMIC DNA]</scope>
    <source>
        <strain evidence="3 4">DSM 4868</strain>
    </source>
</reference>
<sequence length="755" mass="83942">MRHDSIPQTPAPEPATPSPDPMHADQMTLLRYRVTNFRSVKDSGWLDLGRVTALVGVNESGKTNLLLPLWKLNPVADGHLDPVSDYPKAMFAEIRTAPGAYRFILAEFDTGPAAEKIAELARIPVEAARRVAVGRLFDGSYTVEFPNYARPRETDARRTAERLRTARATIAAVEIPIDEQEFHTTVLDGIDAMLAEVEAEPMLTGNDMMRLRNRVGAMIPDEIHSLSATLEELGALRRDLGTWMIDMLAPDPGQIATVRDAVLSHLPRFVYYSTWGNLDSEIYLPHVVDNLGRSDLGPKEASKARTLRVLFGFVGLEPAEILELGRDFNETRKEAERRRLAARAERNPLENLLDLVRPTNAPDLGPDPMARIAEAKRTRSILLQSAGNRLSERFGEWWRVRDYRFRFEADGNNFRIWVSDSERAQEVELEERSTGLQWFLSFFLVFLHESSGLHRRAVLLLDEPGLSLHPLAQRDLSVFFDKIALNHQIVYTAHSPFLVDADRLERARKVFVGEDGSTRVTSDLAAPERGGGESGAAYAVRAAVNMAVAQASFGGADSVLVPGMVEQIYLTAMKTTLIAAGEFAPARDILFAPAGDPGIALRMAEVLTGRNDRRPTLLHDQPGAGSDGGVLSLADLVGRAGATIEDLMPPEFLAEIVDRIERRPETMLSDTMHTDTSFVPQVEAWAMAADIRLRPDWRLELARRTRDRLLARGPAAVPDATRARWRSVIETCLDPRMAVSEGDCVFNKPTRRGYK</sequence>
<dbReference type="PANTHER" id="PTHR43581">
    <property type="entry name" value="ATP/GTP PHOSPHATASE"/>
    <property type="match status" value="1"/>
</dbReference>
<feature type="domain" description="ATPase AAA-type core" evidence="2">
    <location>
        <begin position="422"/>
        <end position="500"/>
    </location>
</feature>
<keyword evidence="4" id="KW-1185">Reference proteome</keyword>
<comment type="caution">
    <text evidence="3">The sequence shown here is derived from an EMBL/GenBank/DDBJ whole genome shotgun (WGS) entry which is preliminary data.</text>
</comment>
<proteinExistence type="predicted"/>